<feature type="binding site" evidence="11">
    <location>
        <position position="35"/>
    </location>
    <ligand>
        <name>ATP</name>
        <dbReference type="ChEBI" id="CHEBI:30616"/>
    </ligand>
</feature>
<dbReference type="PANTHER" id="PTHR11528">
    <property type="entry name" value="HEAT SHOCK PROTEIN 90 FAMILY MEMBER"/>
    <property type="match status" value="1"/>
</dbReference>
<feature type="binding site" evidence="11">
    <location>
        <position position="92"/>
    </location>
    <ligand>
        <name>ATP</name>
        <dbReference type="ChEBI" id="CHEBI:30616"/>
    </ligand>
</feature>
<dbReference type="RefSeq" id="WP_117331033.1">
    <property type="nucleotide sequence ID" value="NZ_QUWK01000011.1"/>
</dbReference>
<dbReference type="SUPFAM" id="SSF55874">
    <property type="entry name" value="ATPase domain of HSP90 chaperone/DNA topoisomerase II/histidine kinase"/>
    <property type="match status" value="1"/>
</dbReference>
<evidence type="ECO:0000256" key="5">
    <source>
        <dbReference type="ARBA" id="ARBA00022840"/>
    </source>
</evidence>
<dbReference type="GO" id="GO:0140662">
    <property type="term" value="F:ATP-dependent protein folding chaperone"/>
    <property type="evidence" value="ECO:0007669"/>
    <property type="project" value="InterPro"/>
</dbReference>
<evidence type="ECO:0000259" key="12">
    <source>
        <dbReference type="SMART" id="SM00387"/>
    </source>
</evidence>
<feature type="binding site" evidence="11">
    <location>
        <position position="79"/>
    </location>
    <ligand>
        <name>ATP</name>
        <dbReference type="ChEBI" id="CHEBI:30616"/>
    </ligand>
</feature>
<dbReference type="Gene3D" id="3.40.50.11260">
    <property type="match status" value="1"/>
</dbReference>
<evidence type="ECO:0000256" key="3">
    <source>
        <dbReference type="ARBA" id="ARBA00022490"/>
    </source>
</evidence>
<dbReference type="PRINTS" id="PR00775">
    <property type="entry name" value="HEATSHOCK90"/>
</dbReference>
<evidence type="ECO:0000256" key="11">
    <source>
        <dbReference type="PIRSR" id="PIRSR002583-1"/>
    </source>
</evidence>
<feature type="binding site" evidence="11">
    <location>
        <position position="345"/>
    </location>
    <ligand>
        <name>ATP</name>
        <dbReference type="ChEBI" id="CHEBI:30616"/>
    </ligand>
</feature>
<feature type="binding site" evidence="11">
    <location>
        <position position="31"/>
    </location>
    <ligand>
        <name>ATP</name>
        <dbReference type="ChEBI" id="CHEBI:30616"/>
    </ligand>
</feature>
<dbReference type="FunFam" id="3.30.565.10:FF:000009">
    <property type="entry name" value="Molecular chaperone HtpG"/>
    <property type="match status" value="1"/>
</dbReference>
<organism evidence="13 14">
    <name type="scientific">Sphaerochaeta halotolerans</name>
    <dbReference type="NCBI Taxonomy" id="2293840"/>
    <lineage>
        <taxon>Bacteria</taxon>
        <taxon>Pseudomonadati</taxon>
        <taxon>Spirochaetota</taxon>
        <taxon>Spirochaetia</taxon>
        <taxon>Spirochaetales</taxon>
        <taxon>Sphaerochaetaceae</taxon>
        <taxon>Sphaerochaeta</taxon>
    </lineage>
</organism>
<dbReference type="FunFam" id="3.30.230.80:FF:000002">
    <property type="entry name" value="Molecular chaperone HtpG"/>
    <property type="match status" value="1"/>
</dbReference>
<evidence type="ECO:0000256" key="1">
    <source>
        <dbReference type="ARBA" id="ARBA00004496"/>
    </source>
</evidence>
<feature type="binding site" evidence="11">
    <location>
        <position position="84"/>
    </location>
    <ligand>
        <name>ATP</name>
        <dbReference type="ChEBI" id="CHEBI:30616"/>
    </ligand>
</feature>
<feature type="binding site" evidence="11">
    <location>
        <position position="171"/>
    </location>
    <ligand>
        <name>ATP</name>
        <dbReference type="ChEBI" id="CHEBI:30616"/>
    </ligand>
</feature>
<keyword evidence="4 10" id="KW-0547">Nucleotide-binding</keyword>
<dbReference type="InterPro" id="IPR020568">
    <property type="entry name" value="Ribosomal_Su5_D2-typ_SF"/>
</dbReference>
<dbReference type="InterPro" id="IPR003594">
    <property type="entry name" value="HATPase_dom"/>
</dbReference>
<dbReference type="SMART" id="SM00387">
    <property type="entry name" value="HATPase_c"/>
    <property type="match status" value="1"/>
</dbReference>
<keyword evidence="5 10" id="KW-0067">ATP-binding</keyword>
<dbReference type="Gene3D" id="3.30.230.80">
    <property type="match status" value="1"/>
</dbReference>
<dbReference type="PROSITE" id="PS00298">
    <property type="entry name" value="HSP90"/>
    <property type="match status" value="1"/>
</dbReference>
<dbReference type="Gene3D" id="3.30.565.10">
    <property type="entry name" value="Histidine kinase-like ATPase, C-terminal domain"/>
    <property type="match status" value="1"/>
</dbReference>
<keyword evidence="7 10" id="KW-0143">Chaperone</keyword>
<dbReference type="PIRSF" id="PIRSF002583">
    <property type="entry name" value="Hsp90"/>
    <property type="match status" value="1"/>
</dbReference>
<reference evidence="14" key="1">
    <citation type="submission" date="2018-08" db="EMBL/GenBank/DDBJ databases">
        <authorList>
            <person name="Grouzdev D.S."/>
            <person name="Krutkina M.S."/>
        </authorList>
    </citation>
    <scope>NUCLEOTIDE SEQUENCE [LARGE SCALE GENOMIC DNA]</scope>
    <source>
        <strain evidence="14">4-11</strain>
    </source>
</reference>
<dbReference type="Gene3D" id="1.20.120.790">
    <property type="entry name" value="Heat shock protein 90, C-terminal domain"/>
    <property type="match status" value="1"/>
</dbReference>
<dbReference type="InterPro" id="IPR037196">
    <property type="entry name" value="HSP90_C"/>
</dbReference>
<protein>
    <recommendedName>
        <fullName evidence="9 10">Chaperone protein HtpG</fullName>
    </recommendedName>
    <alternativeName>
        <fullName evidence="10">Heat shock protein HtpG</fullName>
    </alternativeName>
    <alternativeName>
        <fullName evidence="10">High temperature protein G</fullName>
    </alternativeName>
</protein>
<reference evidence="13 14" key="2">
    <citation type="submission" date="2018-09" db="EMBL/GenBank/DDBJ databases">
        <title>Genome of Sphaerochaeta halotolerans strain 4-11.</title>
        <authorList>
            <person name="Nazina T.N."/>
            <person name="Sokolova D.S."/>
        </authorList>
    </citation>
    <scope>NUCLEOTIDE SEQUENCE [LARGE SCALE GENOMIC DNA]</scope>
    <source>
        <strain evidence="13 14">4-11</strain>
    </source>
</reference>
<dbReference type="Proteomes" id="UP000264002">
    <property type="component" value="Unassembled WGS sequence"/>
</dbReference>
<keyword evidence="14" id="KW-1185">Reference proteome</keyword>
<dbReference type="NCBIfam" id="NF003555">
    <property type="entry name" value="PRK05218.1"/>
    <property type="match status" value="1"/>
</dbReference>
<dbReference type="CDD" id="cd16927">
    <property type="entry name" value="HATPase_Hsp90-like"/>
    <property type="match status" value="1"/>
</dbReference>
<evidence type="ECO:0000256" key="4">
    <source>
        <dbReference type="ARBA" id="ARBA00022741"/>
    </source>
</evidence>
<keyword evidence="3 10" id="KW-0963">Cytoplasm</keyword>
<evidence type="ECO:0000313" key="13">
    <source>
        <dbReference type="EMBL" id="RFU94279.1"/>
    </source>
</evidence>
<dbReference type="GO" id="GO:0051082">
    <property type="term" value="F:unfolded protein binding"/>
    <property type="evidence" value="ECO:0007669"/>
    <property type="project" value="UniProtKB-UniRule"/>
</dbReference>
<evidence type="ECO:0000313" key="14">
    <source>
        <dbReference type="Proteomes" id="UP000264002"/>
    </source>
</evidence>
<dbReference type="InterPro" id="IPR019805">
    <property type="entry name" value="Heat_shock_protein_90_CS"/>
</dbReference>
<comment type="caution">
    <text evidence="13">The sequence shown here is derived from an EMBL/GenBank/DDBJ whole genome shotgun (WGS) entry which is preliminary data.</text>
</comment>
<dbReference type="GO" id="GO:0005737">
    <property type="term" value="C:cytoplasm"/>
    <property type="evidence" value="ECO:0007669"/>
    <property type="project" value="UniProtKB-SubCell"/>
</dbReference>
<name>A0A372MET0_9SPIR</name>
<evidence type="ECO:0000256" key="2">
    <source>
        <dbReference type="ARBA" id="ARBA00008239"/>
    </source>
</evidence>
<dbReference type="SUPFAM" id="SSF110942">
    <property type="entry name" value="HSP90 C-terminal domain"/>
    <property type="match status" value="1"/>
</dbReference>
<dbReference type="SUPFAM" id="SSF54211">
    <property type="entry name" value="Ribosomal protein S5 domain 2-like"/>
    <property type="match status" value="1"/>
</dbReference>
<feature type="binding site" evidence="11">
    <location>
        <begin position="99"/>
        <end position="100"/>
    </location>
    <ligand>
        <name>ATP</name>
        <dbReference type="ChEBI" id="CHEBI:30616"/>
    </ligand>
</feature>
<dbReference type="InterPro" id="IPR036890">
    <property type="entry name" value="HATPase_C_sf"/>
</dbReference>
<comment type="subunit">
    <text evidence="10">Homodimer.</text>
</comment>
<dbReference type="Pfam" id="PF13589">
    <property type="entry name" value="HATPase_c_3"/>
    <property type="match status" value="1"/>
</dbReference>
<dbReference type="Pfam" id="PF00183">
    <property type="entry name" value="HSP90"/>
    <property type="match status" value="1"/>
</dbReference>
<dbReference type="AlphaFoldDB" id="A0A372MET0"/>
<feature type="region of interest" description="A; substrate-binding" evidence="10">
    <location>
        <begin position="1"/>
        <end position="345"/>
    </location>
</feature>
<dbReference type="InterPro" id="IPR020575">
    <property type="entry name" value="Hsp90_N"/>
</dbReference>
<comment type="function">
    <text evidence="8 10">Molecular chaperone. Has ATPase activity.</text>
</comment>
<evidence type="ECO:0000256" key="8">
    <source>
        <dbReference type="ARBA" id="ARBA00058590"/>
    </source>
</evidence>
<sequence length="629" mass="71650">MEQKKFKTEVSELLHLIIHSLYSHKEIFLRELVSNSSDALDKLKYLTLTDDKLKNLTFEPRIDISFSEEGEDRTLTISDNGLGMSHDDLADNLGTIASSGTKKFLSSLTEEQKKDSNLIGQFGVGFYSAFMVAKKVEVVSRKAGEEQAWKWSSTGKGSYILEEAKRESQGTTITLYLNEEGSEYANRWQIEQLVKKYSDHIAYPIFLSYDQTSYDDKKKDDEGNPLKKVEHKIEQINSSSALWRRSKSELTDEEYKEFYKQSSYDSEDPLFYLHTRAEGATEYITLFFIPSKAPFDMYYADYKPGVKLYVKRVYITDDDKELLPSYLRFVRGIIDSEDLPLNVSREILQQNRVMNAIRTASVKKLLGEFQKISEQNPDLYAKFIEQYNRPLKEGLYSDYANRDALLELVRFKSSSEDGYVSLASYKERMKSDQKSIYYITGGKEETLKASPLLEAYRKKGYEVLIMSDDIDDIVVGSIGTYKELPLKAINKSGAVDDLKEEGEEKKKDTKEAKALIKKVKKALGDKVKDVVASSRLADSPAVVVVDENDPSVQMQQILKSMGQTDFEEAKPILEINVEDPMVKKIENSDDEQYIEQLSSVLLDQALLAEGVMPKDPVGFAKRLHALLST</sequence>
<feature type="binding site" evidence="11">
    <location>
        <begin position="121"/>
        <end position="126"/>
    </location>
    <ligand>
        <name>ATP</name>
        <dbReference type="ChEBI" id="CHEBI:30616"/>
    </ligand>
</feature>
<evidence type="ECO:0000256" key="7">
    <source>
        <dbReference type="ARBA" id="ARBA00023186"/>
    </source>
</evidence>
<accession>A0A372MET0</accession>
<evidence type="ECO:0000256" key="10">
    <source>
        <dbReference type="HAMAP-Rule" id="MF_00505"/>
    </source>
</evidence>
<dbReference type="InterPro" id="IPR001404">
    <property type="entry name" value="Hsp90_fam"/>
</dbReference>
<gene>
    <name evidence="10 13" type="primary">htpG</name>
    <name evidence="13" type="ORF">DYP60_10885</name>
</gene>
<keyword evidence="6 10" id="KW-0346">Stress response</keyword>
<evidence type="ECO:0000256" key="6">
    <source>
        <dbReference type="ARBA" id="ARBA00023016"/>
    </source>
</evidence>
<comment type="similarity">
    <text evidence="2 10">Belongs to the heat shock protein 90 family.</text>
</comment>
<evidence type="ECO:0000256" key="9">
    <source>
        <dbReference type="ARBA" id="ARBA00070675"/>
    </source>
</evidence>
<dbReference type="EMBL" id="QUWK01000011">
    <property type="protein sequence ID" value="RFU94279.1"/>
    <property type="molecule type" value="Genomic_DNA"/>
</dbReference>
<comment type="caution">
    <text evidence="10">Lacks conserved residue(s) required for the propagation of feature annotation.</text>
</comment>
<dbReference type="GO" id="GO:0005524">
    <property type="term" value="F:ATP binding"/>
    <property type="evidence" value="ECO:0007669"/>
    <property type="project" value="UniProtKB-UniRule"/>
</dbReference>
<comment type="subcellular location">
    <subcellularLocation>
        <location evidence="1 10">Cytoplasm</location>
    </subcellularLocation>
</comment>
<dbReference type="GO" id="GO:0016887">
    <property type="term" value="F:ATP hydrolysis activity"/>
    <property type="evidence" value="ECO:0007669"/>
    <property type="project" value="InterPro"/>
</dbReference>
<dbReference type="HAMAP" id="MF_00505">
    <property type="entry name" value="HSP90"/>
    <property type="match status" value="1"/>
</dbReference>
<feature type="region of interest" description="C" evidence="10">
    <location>
        <begin position="557"/>
        <end position="629"/>
    </location>
</feature>
<proteinExistence type="inferred from homology"/>
<feature type="domain" description="Histidine kinase/HSP90-like ATPase" evidence="12">
    <location>
        <begin position="24"/>
        <end position="181"/>
    </location>
</feature>